<evidence type="ECO:0000313" key="2">
    <source>
        <dbReference type="Proteomes" id="UP000249123"/>
    </source>
</evidence>
<reference evidence="1 2" key="1">
    <citation type="submission" date="2013-04" db="EMBL/GenBank/DDBJ databases">
        <title>Hyphomonas sp. T24B3 Genome Sequencing.</title>
        <authorList>
            <person name="Lai Q."/>
            <person name="Shao Z."/>
        </authorList>
    </citation>
    <scope>NUCLEOTIDE SEQUENCE [LARGE SCALE GENOMIC DNA]</scope>
    <source>
        <strain evidence="1 2">T24B3</strain>
    </source>
</reference>
<dbReference type="AlphaFoldDB" id="A0A062U496"/>
<dbReference type="Proteomes" id="UP000249123">
    <property type="component" value="Unassembled WGS sequence"/>
</dbReference>
<protein>
    <submittedName>
        <fullName evidence="1">Uncharacterized protein</fullName>
    </submittedName>
</protein>
<name>A0A062U496_9PROT</name>
<comment type="caution">
    <text evidence="1">The sequence shown here is derived from an EMBL/GenBank/DDBJ whole genome shotgun (WGS) entry which is preliminary data.</text>
</comment>
<dbReference type="RefSeq" id="WP_034823691.1">
    <property type="nucleotide sequence ID" value="NZ_AWFA01000001.1"/>
</dbReference>
<dbReference type="EMBL" id="AWFB01000001">
    <property type="protein sequence ID" value="RAN36034.1"/>
    <property type="molecule type" value="Genomic_DNA"/>
</dbReference>
<organism evidence="1 2">
    <name type="scientific">Hyphomonas pacifica</name>
    <dbReference type="NCBI Taxonomy" id="1280941"/>
    <lineage>
        <taxon>Bacteria</taxon>
        <taxon>Pseudomonadati</taxon>
        <taxon>Pseudomonadota</taxon>
        <taxon>Alphaproteobacteria</taxon>
        <taxon>Hyphomonadales</taxon>
        <taxon>Hyphomonadaceae</taxon>
        <taxon>Hyphomonas</taxon>
    </lineage>
</organism>
<gene>
    <name evidence="1" type="ORF">HY3_00220</name>
</gene>
<proteinExistence type="predicted"/>
<keyword evidence="2" id="KW-1185">Reference proteome</keyword>
<sequence length="60" mass="6741">MKPHINLAASENSVMQNDLRMPMVNELTAPAAASLLKAAELARPHILERRTARWARRSAY</sequence>
<accession>A0A328K345</accession>
<evidence type="ECO:0000313" key="1">
    <source>
        <dbReference type="EMBL" id="RAN36034.1"/>
    </source>
</evidence>
<accession>A0A062U496</accession>